<dbReference type="AlphaFoldDB" id="A0AAD1XPK2"/>
<evidence type="ECO:0000313" key="1">
    <source>
        <dbReference type="EMBL" id="CAI2376336.1"/>
    </source>
</evidence>
<dbReference type="EMBL" id="CAMPGE010017891">
    <property type="protein sequence ID" value="CAI2376336.1"/>
    <property type="molecule type" value="Genomic_DNA"/>
</dbReference>
<protein>
    <submittedName>
        <fullName evidence="1">Uncharacterized protein</fullName>
    </submittedName>
</protein>
<sequence>MGSRRVIERGWRLTGRKILVFLLEIFGPVILSDSRSQNIFKCPAVKTLLSKISESSDFIIFYQRDVDFLKILVTENCHQNV</sequence>
<dbReference type="Proteomes" id="UP001295684">
    <property type="component" value="Unassembled WGS sequence"/>
</dbReference>
<gene>
    <name evidence="1" type="ORF">ECRASSUSDP1_LOCUS17705</name>
</gene>
<name>A0AAD1XPK2_EUPCR</name>
<comment type="caution">
    <text evidence="1">The sequence shown here is derived from an EMBL/GenBank/DDBJ whole genome shotgun (WGS) entry which is preliminary data.</text>
</comment>
<accession>A0AAD1XPK2</accession>
<reference evidence="1" key="1">
    <citation type="submission" date="2023-07" db="EMBL/GenBank/DDBJ databases">
        <authorList>
            <consortium name="AG Swart"/>
            <person name="Singh M."/>
            <person name="Singh A."/>
            <person name="Seah K."/>
            <person name="Emmerich C."/>
        </authorList>
    </citation>
    <scope>NUCLEOTIDE SEQUENCE</scope>
    <source>
        <strain evidence="1">DP1</strain>
    </source>
</reference>
<proteinExistence type="predicted"/>
<organism evidence="1 2">
    <name type="scientific">Euplotes crassus</name>
    <dbReference type="NCBI Taxonomy" id="5936"/>
    <lineage>
        <taxon>Eukaryota</taxon>
        <taxon>Sar</taxon>
        <taxon>Alveolata</taxon>
        <taxon>Ciliophora</taxon>
        <taxon>Intramacronucleata</taxon>
        <taxon>Spirotrichea</taxon>
        <taxon>Hypotrichia</taxon>
        <taxon>Euplotida</taxon>
        <taxon>Euplotidae</taxon>
        <taxon>Moneuplotes</taxon>
    </lineage>
</organism>
<keyword evidence="2" id="KW-1185">Reference proteome</keyword>
<evidence type="ECO:0000313" key="2">
    <source>
        <dbReference type="Proteomes" id="UP001295684"/>
    </source>
</evidence>